<dbReference type="AlphaFoldDB" id="A0ABD1AHJ4"/>
<dbReference type="FunFam" id="1.10.420.10:FF:000007">
    <property type="entry name" value="Peroxidase"/>
    <property type="match status" value="1"/>
</dbReference>
<evidence type="ECO:0000256" key="8">
    <source>
        <dbReference type="ARBA" id="ARBA00022837"/>
    </source>
</evidence>
<sequence length="339" mass="37491">MRQFVKNFPLLALVVITLAGTATVEAATGLNPPVKLIWHYYNNTCHDAERFIRHEVEKFYENDTTIAPKLLRLLYSDCMVNGCDASVLLQGPNSERTAPQNRGLGGFVFIDMIKQVLESYCPGVVSCADILNLATRDAVHMAGAPSYPVFTGRRDGGALNKDAVDLPSPSISVEESLAYFKSKGLDVLDMTTLLGAHSMGKTHCSHIVNRLYNFKNTGKPDPNMNTTLVSQLRYLCPPRTQKGQTDPLVYLNPYSGSRNEFTNSYYSRVLSHNAVLGVDQELLNNDDSKEITQEFAIGFEDFRKSFALAMSRMGSINVLTGNAGEIRRNCRVTNANYAA</sequence>
<comment type="function">
    <text evidence="16">Removal of H(2)O(2), oxidation of toxic reductants, biosynthesis and degradation of lignin, suberization, auxin catabolism, response to environmental stresses such as wounding, pathogen attack and oxidative stress.</text>
</comment>
<comment type="catalytic activity">
    <reaction evidence="1 16">
        <text>2 a phenolic donor + H2O2 = 2 a phenolic radical donor + 2 H2O</text>
        <dbReference type="Rhea" id="RHEA:56136"/>
        <dbReference type="ChEBI" id="CHEBI:15377"/>
        <dbReference type="ChEBI" id="CHEBI:16240"/>
        <dbReference type="ChEBI" id="CHEBI:139520"/>
        <dbReference type="ChEBI" id="CHEBI:139521"/>
        <dbReference type="EC" id="1.11.1.7"/>
    </reaction>
</comment>
<keyword evidence="9 16" id="KW-0560">Oxidoreductase</keyword>
<dbReference type="GO" id="GO:0140825">
    <property type="term" value="F:lactoperoxidase activity"/>
    <property type="evidence" value="ECO:0007669"/>
    <property type="project" value="UniProtKB-EC"/>
</dbReference>
<comment type="cofactor">
    <cofactor evidence="13 16">
        <name>heme b</name>
        <dbReference type="ChEBI" id="CHEBI:60344"/>
    </cofactor>
    <text evidence="13 16">Binds 1 heme b (iron(II)-protoporphyrin IX) group per subunit.</text>
</comment>
<accession>A0ABD1AHJ4</accession>
<dbReference type="EMBL" id="JBANAX010000508">
    <property type="protein sequence ID" value="KAL1206089.1"/>
    <property type="molecule type" value="Genomic_DNA"/>
</dbReference>
<dbReference type="GO" id="GO:0020037">
    <property type="term" value="F:heme binding"/>
    <property type="evidence" value="ECO:0007669"/>
    <property type="project" value="UniProtKB-UniRule"/>
</dbReference>
<comment type="similarity">
    <text evidence="2">Belongs to the peroxidase family. Ascorbate peroxidase subfamily.</text>
</comment>
<evidence type="ECO:0000256" key="4">
    <source>
        <dbReference type="ARBA" id="ARBA00022559"/>
    </source>
</evidence>
<evidence type="ECO:0000259" key="17">
    <source>
        <dbReference type="PROSITE" id="PS50873"/>
    </source>
</evidence>
<keyword evidence="8 13" id="KW-0106">Calcium</keyword>
<dbReference type="PRINTS" id="PR00458">
    <property type="entry name" value="PEROXIDASE"/>
</dbReference>
<dbReference type="Pfam" id="PF00141">
    <property type="entry name" value="peroxidase"/>
    <property type="match status" value="1"/>
</dbReference>
<feature type="site" description="Transition state stabilizer" evidence="14">
    <location>
        <position position="72"/>
    </location>
</feature>
<dbReference type="PANTHER" id="PTHR31517:SF84">
    <property type="entry name" value="PEROXIDASE"/>
    <property type="match status" value="1"/>
</dbReference>
<evidence type="ECO:0000256" key="5">
    <source>
        <dbReference type="ARBA" id="ARBA00022617"/>
    </source>
</evidence>
<feature type="signal peptide" evidence="16">
    <location>
        <begin position="1"/>
        <end position="26"/>
    </location>
</feature>
<evidence type="ECO:0000256" key="13">
    <source>
        <dbReference type="PIRSR" id="PIRSR600823-3"/>
    </source>
</evidence>
<evidence type="ECO:0000256" key="10">
    <source>
        <dbReference type="ARBA" id="ARBA00023004"/>
    </source>
</evidence>
<keyword evidence="10 13" id="KW-0408">Iron</keyword>
<dbReference type="Gene3D" id="1.10.520.10">
    <property type="match status" value="1"/>
</dbReference>
<feature type="binding site" evidence="13">
    <location>
        <position position="80"/>
    </location>
    <ligand>
        <name>Ca(2+)</name>
        <dbReference type="ChEBI" id="CHEBI:29108"/>
        <label>1</label>
    </ligand>
</feature>
<comment type="subcellular location">
    <subcellularLocation>
        <location evidence="16">Secreted</location>
    </subcellularLocation>
</comment>
<dbReference type="Proteomes" id="UP001558713">
    <property type="component" value="Unassembled WGS sequence"/>
</dbReference>
<dbReference type="CDD" id="cd00693">
    <property type="entry name" value="secretory_peroxidase"/>
    <property type="match status" value="1"/>
</dbReference>
<dbReference type="SUPFAM" id="SSF48113">
    <property type="entry name" value="Heme-dependent peroxidases"/>
    <property type="match status" value="1"/>
</dbReference>
<feature type="binding site" evidence="13">
    <location>
        <position position="82"/>
    </location>
    <ligand>
        <name>Ca(2+)</name>
        <dbReference type="ChEBI" id="CHEBI:29108"/>
        <label>1</label>
    </ligand>
</feature>
<evidence type="ECO:0000256" key="14">
    <source>
        <dbReference type="PIRSR" id="PIRSR600823-4"/>
    </source>
</evidence>
<keyword evidence="16" id="KW-0964">Secreted</keyword>
<dbReference type="PANTHER" id="PTHR31517">
    <property type="match status" value="1"/>
</dbReference>
<evidence type="ECO:0000256" key="7">
    <source>
        <dbReference type="ARBA" id="ARBA00022729"/>
    </source>
</evidence>
<feature type="binding site" evidence="13">
    <location>
        <position position="77"/>
    </location>
    <ligand>
        <name>Ca(2+)</name>
        <dbReference type="ChEBI" id="CHEBI:29108"/>
        <label>1</label>
    </ligand>
</feature>
<dbReference type="InterPro" id="IPR019793">
    <property type="entry name" value="Peroxidases_heam-ligand_BS"/>
</dbReference>
<feature type="binding site" evidence="13">
    <location>
        <position position="95"/>
    </location>
    <ligand>
        <name>Ca(2+)</name>
        <dbReference type="ChEBI" id="CHEBI:29108"/>
        <label>1</label>
    </ligand>
</feature>
<keyword evidence="19" id="KW-1185">Reference proteome</keyword>
<protein>
    <recommendedName>
        <fullName evidence="3 16">Peroxidase</fullName>
        <ecNumber evidence="3 16">1.11.1.7</ecNumber>
    </recommendedName>
</protein>
<dbReference type="PROSITE" id="PS00435">
    <property type="entry name" value="PEROXIDASE_1"/>
    <property type="match status" value="1"/>
</dbReference>
<keyword evidence="5 16" id="KW-0349">Heme</keyword>
<evidence type="ECO:0000256" key="6">
    <source>
        <dbReference type="ARBA" id="ARBA00022723"/>
    </source>
</evidence>
<dbReference type="InterPro" id="IPR000823">
    <property type="entry name" value="Peroxidase_pln"/>
</dbReference>
<keyword evidence="16" id="KW-0376">Hydrogen peroxide</keyword>
<feature type="domain" description="Plant heme peroxidase family profile" evidence="17">
    <location>
        <begin position="35"/>
        <end position="334"/>
    </location>
</feature>
<feature type="binding site" description="axial binding residue" evidence="13">
    <location>
        <position position="197"/>
    </location>
    <ligand>
        <name>heme b</name>
        <dbReference type="ChEBI" id="CHEBI:60344"/>
    </ligand>
    <ligandPart>
        <name>Fe</name>
        <dbReference type="ChEBI" id="CHEBI:18248"/>
    </ligandPart>
</feature>
<feature type="disulfide bond" evidence="15">
    <location>
        <begin position="45"/>
        <end position="121"/>
    </location>
</feature>
<dbReference type="GO" id="GO:0042744">
    <property type="term" value="P:hydrogen peroxide catabolic process"/>
    <property type="evidence" value="ECO:0007669"/>
    <property type="project" value="UniProtKB-KW"/>
</dbReference>
<dbReference type="GO" id="GO:0005576">
    <property type="term" value="C:extracellular region"/>
    <property type="evidence" value="ECO:0007669"/>
    <property type="project" value="UniProtKB-SubCell"/>
</dbReference>
<keyword evidence="11 15" id="KW-1015">Disulfide bond</keyword>
<comment type="caution">
    <text evidence="18">The sequence shown here is derived from an EMBL/GenBank/DDBJ whole genome shotgun (WGS) entry which is preliminary data.</text>
</comment>
<dbReference type="PRINTS" id="PR00461">
    <property type="entry name" value="PLPEROXIDASE"/>
</dbReference>
<evidence type="ECO:0000256" key="9">
    <source>
        <dbReference type="ARBA" id="ARBA00023002"/>
    </source>
</evidence>
<feature type="binding site" evidence="13">
    <location>
        <position position="86"/>
    </location>
    <ligand>
        <name>Ca(2+)</name>
        <dbReference type="ChEBI" id="CHEBI:29108"/>
        <label>1</label>
    </ligand>
</feature>
<comment type="similarity">
    <text evidence="16">Belongs to the peroxidase family. Classical plant (class III) peroxidase subfamily.</text>
</comment>
<dbReference type="InterPro" id="IPR033905">
    <property type="entry name" value="Secretory_peroxidase"/>
</dbReference>
<keyword evidence="4 16" id="KW-0575">Peroxidase</keyword>
<evidence type="ECO:0000256" key="3">
    <source>
        <dbReference type="ARBA" id="ARBA00012313"/>
    </source>
</evidence>
<feature type="disulfide bond" evidence="15">
    <location>
        <begin position="78"/>
        <end position="83"/>
    </location>
</feature>
<gene>
    <name evidence="18" type="ORF">V5N11_005248</name>
</gene>
<evidence type="ECO:0000256" key="12">
    <source>
        <dbReference type="PIRSR" id="PIRSR600823-2"/>
    </source>
</evidence>
<dbReference type="GO" id="GO:0046872">
    <property type="term" value="F:metal ion binding"/>
    <property type="evidence" value="ECO:0007669"/>
    <property type="project" value="UniProtKB-UniRule"/>
</dbReference>
<evidence type="ECO:0000256" key="16">
    <source>
        <dbReference type="RuleBase" id="RU362060"/>
    </source>
</evidence>
<feature type="disulfide bond" evidence="15">
    <location>
        <begin position="127"/>
        <end position="330"/>
    </location>
</feature>
<dbReference type="EC" id="1.11.1.7" evidence="3 16"/>
<feature type="chain" id="PRO_5044525480" description="Peroxidase" evidence="16">
    <location>
        <begin position="27"/>
        <end position="339"/>
    </location>
</feature>
<evidence type="ECO:0000313" key="18">
    <source>
        <dbReference type="EMBL" id="KAL1206089.1"/>
    </source>
</evidence>
<feature type="binding site" evidence="12">
    <location>
        <position position="167"/>
    </location>
    <ligand>
        <name>substrate</name>
    </ligand>
</feature>
<dbReference type="Gene3D" id="1.10.420.10">
    <property type="entry name" value="Peroxidase, domain 2"/>
    <property type="match status" value="1"/>
</dbReference>
<comment type="cofactor">
    <cofactor evidence="13 16">
        <name>Ca(2+)</name>
        <dbReference type="ChEBI" id="CHEBI:29108"/>
    </cofactor>
    <text evidence="13 16">Binds 2 calcium ions per subunit.</text>
</comment>
<evidence type="ECO:0000256" key="1">
    <source>
        <dbReference type="ARBA" id="ARBA00000189"/>
    </source>
</evidence>
<dbReference type="PROSITE" id="PS50873">
    <property type="entry name" value="PEROXIDASE_4"/>
    <property type="match status" value="1"/>
</dbReference>
<reference evidence="18 19" key="1">
    <citation type="submission" date="2024-04" db="EMBL/GenBank/DDBJ databases">
        <title>Genome assembly C_amara_ONT_v2.</title>
        <authorList>
            <person name="Yant L."/>
            <person name="Moore C."/>
            <person name="Slenker M."/>
        </authorList>
    </citation>
    <scope>NUCLEOTIDE SEQUENCE [LARGE SCALE GENOMIC DNA]</scope>
    <source>
        <tissue evidence="18">Leaf</tissue>
    </source>
</reference>
<evidence type="ECO:0000256" key="11">
    <source>
        <dbReference type="ARBA" id="ARBA00023157"/>
    </source>
</evidence>
<evidence type="ECO:0000256" key="2">
    <source>
        <dbReference type="ARBA" id="ARBA00006873"/>
    </source>
</evidence>
<keyword evidence="7 16" id="KW-0732">Signal</keyword>
<organism evidence="18 19">
    <name type="scientific">Cardamine amara subsp. amara</name>
    <dbReference type="NCBI Taxonomy" id="228776"/>
    <lineage>
        <taxon>Eukaryota</taxon>
        <taxon>Viridiplantae</taxon>
        <taxon>Streptophyta</taxon>
        <taxon>Embryophyta</taxon>
        <taxon>Tracheophyta</taxon>
        <taxon>Spermatophyta</taxon>
        <taxon>Magnoliopsida</taxon>
        <taxon>eudicotyledons</taxon>
        <taxon>Gunneridae</taxon>
        <taxon>Pentapetalae</taxon>
        <taxon>rosids</taxon>
        <taxon>malvids</taxon>
        <taxon>Brassicales</taxon>
        <taxon>Brassicaceae</taxon>
        <taxon>Cardamineae</taxon>
        <taxon>Cardamine</taxon>
    </lineage>
</organism>
<dbReference type="InterPro" id="IPR002016">
    <property type="entry name" value="Haem_peroxidase"/>
</dbReference>
<feature type="binding site" evidence="13">
    <location>
        <position position="84"/>
    </location>
    <ligand>
        <name>Ca(2+)</name>
        <dbReference type="ChEBI" id="CHEBI:29108"/>
        <label>1</label>
    </ligand>
</feature>
<name>A0ABD1AHJ4_CARAN</name>
<dbReference type="GO" id="GO:0006979">
    <property type="term" value="P:response to oxidative stress"/>
    <property type="evidence" value="ECO:0007669"/>
    <property type="project" value="UniProtKB-UniRule"/>
</dbReference>
<keyword evidence="6 13" id="KW-0479">Metal-binding</keyword>
<proteinExistence type="inferred from homology"/>
<feature type="disulfide bond" evidence="15">
    <location>
        <begin position="204"/>
        <end position="236"/>
    </location>
</feature>
<evidence type="ECO:0000256" key="15">
    <source>
        <dbReference type="PIRSR" id="PIRSR600823-5"/>
    </source>
</evidence>
<dbReference type="InterPro" id="IPR010255">
    <property type="entry name" value="Haem_peroxidase_sf"/>
</dbReference>
<evidence type="ECO:0000313" key="19">
    <source>
        <dbReference type="Proteomes" id="UP001558713"/>
    </source>
</evidence>